<evidence type="ECO:0000313" key="1">
    <source>
        <dbReference type="EMBL" id="GEM16846.1"/>
    </source>
</evidence>
<dbReference type="EMBL" id="BARJ01000007">
    <property type="protein sequence ID" value="GEM16846.1"/>
    <property type="molecule type" value="Genomic_DNA"/>
</dbReference>
<dbReference type="AlphaFoldDB" id="A0A829X8P2"/>
<gene>
    <name evidence="1" type="ORF">NBRC3293_1342</name>
</gene>
<dbReference type="Proteomes" id="UP000484858">
    <property type="component" value="Unassembled WGS sequence"/>
</dbReference>
<accession>A0A829X8P2</accession>
<name>A0A829X8P2_GLUOY</name>
<reference evidence="1 2" key="1">
    <citation type="submission" date="2013-04" db="EMBL/GenBank/DDBJ databases">
        <title>Gluconobacter oxydans NBRC 3293 whole genome sequence.</title>
        <authorList>
            <person name="Matsutani M."/>
            <person name="Yakushi T."/>
            <person name="Matsushita K."/>
        </authorList>
    </citation>
    <scope>NUCLEOTIDE SEQUENCE [LARGE SCALE GENOMIC DNA]</scope>
    <source>
        <strain evidence="1 2">NBRC 3293</strain>
    </source>
</reference>
<proteinExistence type="predicted"/>
<evidence type="ECO:0000313" key="2">
    <source>
        <dbReference type="Proteomes" id="UP000484858"/>
    </source>
</evidence>
<organism evidence="1 2">
    <name type="scientific">Gluconobacter oxydans NBRC 3293</name>
    <dbReference type="NCBI Taxonomy" id="1315969"/>
    <lineage>
        <taxon>Bacteria</taxon>
        <taxon>Pseudomonadati</taxon>
        <taxon>Pseudomonadota</taxon>
        <taxon>Alphaproteobacteria</taxon>
        <taxon>Acetobacterales</taxon>
        <taxon>Acetobacteraceae</taxon>
        <taxon>Gluconobacter</taxon>
    </lineage>
</organism>
<sequence length="66" mass="7590">MDMVFDYHIIMDLLINGSPALFLRSLFSFGAQPVREIRALRGSVSATLQQNNQSRLLNTLCWRDTF</sequence>
<comment type="caution">
    <text evidence="1">The sequence shown here is derived from an EMBL/GenBank/DDBJ whole genome shotgun (WGS) entry which is preliminary data.</text>
</comment>
<protein>
    <submittedName>
        <fullName evidence="1">Uncharacterized protein</fullName>
    </submittedName>
</protein>